<keyword evidence="1" id="KW-1133">Transmembrane helix</keyword>
<proteinExistence type="predicted"/>
<keyword evidence="1" id="KW-0812">Transmembrane</keyword>
<evidence type="ECO:0008006" key="5">
    <source>
        <dbReference type="Google" id="ProtNLM"/>
    </source>
</evidence>
<evidence type="ECO:0000256" key="2">
    <source>
        <dbReference type="SAM" id="SignalP"/>
    </source>
</evidence>
<gene>
    <name evidence="3" type="ORF">C0029_15855</name>
</gene>
<evidence type="ECO:0000313" key="4">
    <source>
        <dbReference type="Proteomes" id="UP000235162"/>
    </source>
</evidence>
<dbReference type="KEGG" id="hja:BST95_01590"/>
<dbReference type="RefSeq" id="WP_084197871.1">
    <property type="nucleotide sequence ID" value="NZ_BMYL01000004.1"/>
</dbReference>
<sequence>MFSRAFLLVITTMVVSIPAKAVEVDSREWLQPMEFLNLSWLDVAAICDSNTGACNGMLGAIDVTGYTWANVNDVNALFNSFGISPPLVGPESISEIDSAWAPAFFAAGFISTGCSGTCIIAMSRDTKNIGFPVAAPTMIDGADGLQDTADSNFGAPEDNPASDIGAWLFRDIPTPSPPPAPAPPPVAVPTSSAITLLFTALALLAIALRPISGKRSRAIR</sequence>
<protein>
    <recommendedName>
        <fullName evidence="5">IPTL-CTERM protein sorting domain-containing protein</fullName>
    </recommendedName>
</protein>
<feature type="signal peptide" evidence="2">
    <location>
        <begin position="1"/>
        <end position="21"/>
    </location>
</feature>
<dbReference type="EMBL" id="PKUR01000004">
    <property type="protein sequence ID" value="PLW85011.1"/>
    <property type="molecule type" value="Genomic_DNA"/>
</dbReference>
<dbReference type="Proteomes" id="UP000235162">
    <property type="component" value="Unassembled WGS sequence"/>
</dbReference>
<feature type="transmembrane region" description="Helical" evidence="1">
    <location>
        <begin position="186"/>
        <end position="208"/>
    </location>
</feature>
<keyword evidence="2" id="KW-0732">Signal</keyword>
<dbReference type="AlphaFoldDB" id="A0AAP8MC43"/>
<accession>A0AAP8MC43</accession>
<keyword evidence="1" id="KW-0472">Membrane</keyword>
<feature type="chain" id="PRO_5042925081" description="IPTL-CTERM protein sorting domain-containing protein" evidence="2">
    <location>
        <begin position="22"/>
        <end position="220"/>
    </location>
</feature>
<keyword evidence="4" id="KW-1185">Reference proteome</keyword>
<name>A0AAP8MC43_9GAMM</name>
<comment type="caution">
    <text evidence="3">The sequence shown here is derived from an EMBL/GenBank/DDBJ whole genome shotgun (WGS) entry which is preliminary data.</text>
</comment>
<reference evidence="3 4" key="1">
    <citation type="submission" date="2018-01" db="EMBL/GenBank/DDBJ databases">
        <title>The draft genome sequence of Halioglobus japonicus S1-36.</title>
        <authorList>
            <person name="Du Z.-J."/>
            <person name="Shi M.-J."/>
        </authorList>
    </citation>
    <scope>NUCLEOTIDE SEQUENCE [LARGE SCALE GENOMIC DNA]</scope>
    <source>
        <strain evidence="3 4">S1-36</strain>
    </source>
</reference>
<organism evidence="3 4">
    <name type="scientific">Halioglobus japonicus</name>
    <dbReference type="NCBI Taxonomy" id="930805"/>
    <lineage>
        <taxon>Bacteria</taxon>
        <taxon>Pseudomonadati</taxon>
        <taxon>Pseudomonadota</taxon>
        <taxon>Gammaproteobacteria</taxon>
        <taxon>Cellvibrionales</taxon>
        <taxon>Halieaceae</taxon>
        <taxon>Halioglobus</taxon>
    </lineage>
</organism>
<evidence type="ECO:0000313" key="3">
    <source>
        <dbReference type="EMBL" id="PLW85011.1"/>
    </source>
</evidence>
<evidence type="ECO:0000256" key="1">
    <source>
        <dbReference type="SAM" id="Phobius"/>
    </source>
</evidence>